<dbReference type="PANTHER" id="PTHR23407">
    <property type="entry name" value="ATPASE INHIBITOR/5-FORMYLTETRAHYDROFOLATE CYCLO-LIGASE"/>
    <property type="match status" value="1"/>
</dbReference>
<organism evidence="6 7">
    <name type="scientific">Lancefieldella parvula</name>
    <dbReference type="NCBI Taxonomy" id="1382"/>
    <lineage>
        <taxon>Bacteria</taxon>
        <taxon>Bacillati</taxon>
        <taxon>Actinomycetota</taxon>
        <taxon>Coriobacteriia</taxon>
        <taxon>Coriobacteriales</taxon>
        <taxon>Atopobiaceae</taxon>
        <taxon>Lancefieldella</taxon>
    </lineage>
</organism>
<comment type="similarity">
    <text evidence="1 5">Belongs to the 5-formyltetrahydrofolate cyclo-ligase family.</text>
</comment>
<keyword evidence="5" id="KW-0460">Magnesium</keyword>
<dbReference type="EC" id="6.3.3.2" evidence="5"/>
<dbReference type="GO" id="GO:0035999">
    <property type="term" value="P:tetrahydrofolate interconversion"/>
    <property type="evidence" value="ECO:0007669"/>
    <property type="project" value="TreeGrafter"/>
</dbReference>
<accession>A0A9E7D492</accession>
<name>A0A9E7D492_9ACTN</name>
<evidence type="ECO:0000256" key="4">
    <source>
        <dbReference type="PIRSR" id="PIRSR006806-1"/>
    </source>
</evidence>
<feature type="binding site" evidence="4">
    <location>
        <begin position="9"/>
        <end position="13"/>
    </location>
    <ligand>
        <name>ATP</name>
        <dbReference type="ChEBI" id="CHEBI:30616"/>
    </ligand>
</feature>
<dbReference type="NCBIfam" id="TIGR02727">
    <property type="entry name" value="MTHFS_bact"/>
    <property type="match status" value="1"/>
</dbReference>
<keyword evidence="2 4" id="KW-0547">Nucleotide-binding</keyword>
<dbReference type="PIRSF" id="PIRSF006806">
    <property type="entry name" value="FTHF_cligase"/>
    <property type="match status" value="1"/>
</dbReference>
<evidence type="ECO:0000256" key="1">
    <source>
        <dbReference type="ARBA" id="ARBA00010638"/>
    </source>
</evidence>
<evidence type="ECO:0000256" key="5">
    <source>
        <dbReference type="RuleBase" id="RU361279"/>
    </source>
</evidence>
<keyword evidence="5" id="KW-0479">Metal-binding</keyword>
<dbReference type="GO" id="GO:0046872">
    <property type="term" value="F:metal ion binding"/>
    <property type="evidence" value="ECO:0007669"/>
    <property type="project" value="UniProtKB-KW"/>
</dbReference>
<dbReference type="InterPro" id="IPR024185">
    <property type="entry name" value="FTHF_cligase-like_sf"/>
</dbReference>
<gene>
    <name evidence="6" type="ORF">M3I19_03635</name>
</gene>
<feature type="binding site" evidence="4">
    <location>
        <begin position="139"/>
        <end position="147"/>
    </location>
    <ligand>
        <name>ATP</name>
        <dbReference type="ChEBI" id="CHEBI:30616"/>
    </ligand>
</feature>
<dbReference type="PANTHER" id="PTHR23407:SF1">
    <property type="entry name" value="5-FORMYLTETRAHYDROFOLATE CYCLO-LIGASE"/>
    <property type="match status" value="1"/>
</dbReference>
<dbReference type="AlphaFoldDB" id="A0A9E7D492"/>
<evidence type="ECO:0000256" key="2">
    <source>
        <dbReference type="ARBA" id="ARBA00022741"/>
    </source>
</evidence>
<dbReference type="Proteomes" id="UP000831562">
    <property type="component" value="Chromosome"/>
</dbReference>
<feature type="binding site" evidence="4">
    <location>
        <position position="60"/>
    </location>
    <ligand>
        <name>substrate</name>
    </ligand>
</feature>
<dbReference type="Pfam" id="PF01812">
    <property type="entry name" value="5-FTHF_cyc-lig"/>
    <property type="match status" value="1"/>
</dbReference>
<dbReference type="GO" id="GO:0009396">
    <property type="term" value="P:folic acid-containing compound biosynthetic process"/>
    <property type="evidence" value="ECO:0007669"/>
    <property type="project" value="TreeGrafter"/>
</dbReference>
<comment type="cofactor">
    <cofactor evidence="5">
        <name>Mg(2+)</name>
        <dbReference type="ChEBI" id="CHEBI:18420"/>
    </cofactor>
</comment>
<reference evidence="6" key="1">
    <citation type="submission" date="2022-05" db="EMBL/GenBank/DDBJ databases">
        <title>Using nanopore sequencing to obtain complete genomes from saliva samples.</title>
        <authorList>
            <person name="Baker J.L."/>
        </authorList>
    </citation>
    <scope>NUCLEOTIDE SEQUENCE</scope>
    <source>
        <strain evidence="6">JCVI-JB-Lp32</strain>
    </source>
</reference>
<protein>
    <recommendedName>
        <fullName evidence="5">5-formyltetrahydrofolate cyclo-ligase</fullName>
        <ecNumber evidence="5">6.3.3.2</ecNumber>
    </recommendedName>
</protein>
<sequence>MMDIVAFEKQRLREECLAARESLSEQERCVLDDCITQKLLETPEYSEAATVLTYVSVSSEVSTRMFIECALRDEKTVAVPRCLPGHRLEFVAITSLDQLVPAPFNLLEPSKDLSALTESHMNNAICIVPALLVDTKGYRLGYGAGFYDRFLSTYSGKKICLAYQHNLSKTMLPHTEYDVPVDMVITESGVLACA</sequence>
<feature type="binding site" evidence="4">
    <location>
        <position position="55"/>
    </location>
    <ligand>
        <name>substrate</name>
    </ligand>
</feature>
<comment type="catalytic activity">
    <reaction evidence="5">
        <text>(6S)-5-formyl-5,6,7,8-tetrahydrofolate + ATP = (6R)-5,10-methenyltetrahydrofolate + ADP + phosphate</text>
        <dbReference type="Rhea" id="RHEA:10488"/>
        <dbReference type="ChEBI" id="CHEBI:30616"/>
        <dbReference type="ChEBI" id="CHEBI:43474"/>
        <dbReference type="ChEBI" id="CHEBI:57455"/>
        <dbReference type="ChEBI" id="CHEBI:57457"/>
        <dbReference type="ChEBI" id="CHEBI:456216"/>
        <dbReference type="EC" id="6.3.3.2"/>
    </reaction>
</comment>
<dbReference type="SUPFAM" id="SSF100950">
    <property type="entry name" value="NagB/RpiA/CoA transferase-like"/>
    <property type="match status" value="1"/>
</dbReference>
<dbReference type="EMBL" id="CP097092">
    <property type="protein sequence ID" value="UQF78762.1"/>
    <property type="molecule type" value="Genomic_DNA"/>
</dbReference>
<evidence type="ECO:0000313" key="6">
    <source>
        <dbReference type="EMBL" id="UQF78762.1"/>
    </source>
</evidence>
<proteinExistence type="inferred from homology"/>
<dbReference type="InterPro" id="IPR037171">
    <property type="entry name" value="NagB/RpiA_transferase-like"/>
</dbReference>
<keyword evidence="6" id="KW-0436">Ligase</keyword>
<keyword evidence="3 4" id="KW-0067">ATP-binding</keyword>
<dbReference type="InterPro" id="IPR002698">
    <property type="entry name" value="FTHF_cligase"/>
</dbReference>
<evidence type="ECO:0000256" key="3">
    <source>
        <dbReference type="ARBA" id="ARBA00022840"/>
    </source>
</evidence>
<dbReference type="GO" id="GO:0030272">
    <property type="term" value="F:5-formyltetrahydrofolate cyclo-ligase activity"/>
    <property type="evidence" value="ECO:0007669"/>
    <property type="project" value="UniProtKB-EC"/>
</dbReference>
<dbReference type="Gene3D" id="3.40.50.10420">
    <property type="entry name" value="NagB/RpiA/CoA transferase-like"/>
    <property type="match status" value="1"/>
</dbReference>
<dbReference type="GO" id="GO:0005524">
    <property type="term" value="F:ATP binding"/>
    <property type="evidence" value="ECO:0007669"/>
    <property type="project" value="UniProtKB-KW"/>
</dbReference>
<evidence type="ECO:0000313" key="7">
    <source>
        <dbReference type="Proteomes" id="UP000831562"/>
    </source>
</evidence>